<gene>
    <name evidence="2" type="ORF">sL5_02340</name>
</gene>
<feature type="compositionally biased region" description="Low complexity" evidence="1">
    <location>
        <begin position="191"/>
        <end position="201"/>
    </location>
</feature>
<feature type="region of interest" description="Disordered" evidence="1">
    <location>
        <begin position="176"/>
        <end position="211"/>
    </location>
</feature>
<evidence type="ECO:0000256" key="1">
    <source>
        <dbReference type="SAM" id="MobiDB-lite"/>
    </source>
</evidence>
<keyword evidence="3" id="KW-1185">Reference proteome</keyword>
<dbReference type="EMBL" id="BNGU01000005">
    <property type="protein sequence ID" value="GHM59241.1"/>
    <property type="molecule type" value="Genomic_DNA"/>
</dbReference>
<comment type="caution">
    <text evidence="2">The sequence shown here is derived from an EMBL/GenBank/DDBJ whole genome shotgun (WGS) entry which is preliminary data.</text>
</comment>
<sequence>MSELLVNTLKQATSENDYSGVDAIIEQGIQKIDDRNDFRYNLYNLRLLEDDILIQKNLSVLLAPFLSEKYIRAILKDKNLLNQLKSSKAELKVEKINFFTVVAGVVKEKKLLDKILTSQDIEQIYAECLQNGYSHQVYGLLEIAAMHNNVEFIDVFLNRAEKDILNKVEQTKQLTRSQESLNSLGSDESCDSGLGSNSSNESDSESYDSVDTSTNNYELITNLDKSNLLSNTFTKQKALEGLTTNLVNVLSSAISMEAYETVNYLYDKFNKTDSIEMKEAFIIALEHDAVRKEYEGQQTGRPNSVKIKKLMEEWYIVKDIYLKFQATKDNINKLAQADFYKNPEDFKEEMNVTYLSLNELKNSVISVLQTAVDKKDYSLIKNLSGNFNTQSIDIKDVFDKVLENEDIQRAIKNSRKIKKVLCNDEQSILKMMGELVLKIKNLIEQIINYFSMGKDTKKQSSTEDLSTSPSSNISPNSVHNNKALSR</sequence>
<feature type="compositionally biased region" description="Low complexity" evidence="1">
    <location>
        <begin position="462"/>
        <end position="486"/>
    </location>
</feature>
<dbReference type="Proteomes" id="UP000637906">
    <property type="component" value="Unassembled WGS sequence"/>
</dbReference>
<accession>A0A8J3HP08</accession>
<proteinExistence type="predicted"/>
<dbReference type="AlphaFoldDB" id="A0A8J3HP08"/>
<reference evidence="2 3" key="1">
    <citation type="journal article" date="2021" name="Microb. Ecol.">
        <title>Candidatus Mesenet longicola: Novel Endosymbionts of Brontispa longissima that Induce Cytoplasmic Incompatibility.</title>
        <authorList>
            <person name="Takano S."/>
            <person name="Gotoh Y."/>
            <person name="Hayashi T."/>
        </authorList>
    </citation>
    <scope>NUCLEOTIDE SEQUENCE [LARGE SCALE GENOMIC DNA]</scope>
    <source>
        <strain evidence="2">L5</strain>
    </source>
</reference>
<organism evidence="2 3">
    <name type="scientific">Candidatus Mesenet longicola</name>
    <dbReference type="NCBI Taxonomy" id="1892558"/>
    <lineage>
        <taxon>Bacteria</taxon>
        <taxon>Pseudomonadati</taxon>
        <taxon>Pseudomonadota</taxon>
        <taxon>Alphaproteobacteria</taxon>
        <taxon>Rickettsiales</taxon>
        <taxon>Anaplasmataceae</taxon>
        <taxon>Candidatus Mesenet</taxon>
    </lineage>
</organism>
<feature type="compositionally biased region" description="Polar residues" evidence="1">
    <location>
        <begin position="176"/>
        <end position="186"/>
    </location>
</feature>
<feature type="region of interest" description="Disordered" evidence="1">
    <location>
        <begin position="457"/>
        <end position="486"/>
    </location>
</feature>
<protein>
    <submittedName>
        <fullName evidence="2">Uncharacterized protein</fullName>
    </submittedName>
</protein>
<name>A0A8J3HP08_9RICK</name>
<evidence type="ECO:0000313" key="3">
    <source>
        <dbReference type="Proteomes" id="UP000637906"/>
    </source>
</evidence>
<evidence type="ECO:0000313" key="2">
    <source>
        <dbReference type="EMBL" id="GHM59241.1"/>
    </source>
</evidence>